<evidence type="ECO:0000256" key="4">
    <source>
        <dbReference type="PROSITE-ProRule" id="PRU00146"/>
    </source>
</evidence>
<comment type="caution">
    <text evidence="6">The sequence shown here is derived from an EMBL/GenBank/DDBJ whole genome shotgun (WGS) entry which is preliminary data.</text>
</comment>
<dbReference type="CDD" id="cd15489">
    <property type="entry name" value="PHD_SF"/>
    <property type="match status" value="1"/>
</dbReference>
<name>A0A6G0VKJ4_APHCR</name>
<dbReference type="Proteomes" id="UP000478052">
    <property type="component" value="Unassembled WGS sequence"/>
</dbReference>
<keyword evidence="2 4" id="KW-0863">Zinc-finger</keyword>
<dbReference type="PANTHER" id="PTHR37445:SF3">
    <property type="entry name" value="ZINC FINGER PHD-TYPE DOMAIN-CONTAINING PROTEIN"/>
    <property type="match status" value="1"/>
</dbReference>
<evidence type="ECO:0000256" key="1">
    <source>
        <dbReference type="ARBA" id="ARBA00022723"/>
    </source>
</evidence>
<dbReference type="EMBL" id="VUJU01015554">
    <property type="protein sequence ID" value="KAF0693259.1"/>
    <property type="molecule type" value="Genomic_DNA"/>
</dbReference>
<organism evidence="6 7">
    <name type="scientific">Aphis craccivora</name>
    <name type="common">Cowpea aphid</name>
    <dbReference type="NCBI Taxonomy" id="307492"/>
    <lineage>
        <taxon>Eukaryota</taxon>
        <taxon>Metazoa</taxon>
        <taxon>Ecdysozoa</taxon>
        <taxon>Arthropoda</taxon>
        <taxon>Hexapoda</taxon>
        <taxon>Insecta</taxon>
        <taxon>Pterygota</taxon>
        <taxon>Neoptera</taxon>
        <taxon>Paraneoptera</taxon>
        <taxon>Hemiptera</taxon>
        <taxon>Sternorrhyncha</taxon>
        <taxon>Aphidomorpha</taxon>
        <taxon>Aphidoidea</taxon>
        <taxon>Aphididae</taxon>
        <taxon>Aphidini</taxon>
        <taxon>Aphis</taxon>
        <taxon>Aphis</taxon>
    </lineage>
</organism>
<keyword evidence="3" id="KW-0862">Zinc</keyword>
<dbReference type="PROSITE" id="PS50016">
    <property type="entry name" value="ZF_PHD_2"/>
    <property type="match status" value="1"/>
</dbReference>
<dbReference type="InterPro" id="IPR019787">
    <property type="entry name" value="Znf_PHD-finger"/>
</dbReference>
<dbReference type="InterPro" id="IPR011011">
    <property type="entry name" value="Znf_FYVE_PHD"/>
</dbReference>
<dbReference type="AlphaFoldDB" id="A0A6G0VKJ4"/>
<accession>A0A6G0VKJ4</accession>
<dbReference type="Gene3D" id="1.20.5.340">
    <property type="match status" value="1"/>
</dbReference>
<evidence type="ECO:0000256" key="3">
    <source>
        <dbReference type="ARBA" id="ARBA00022833"/>
    </source>
</evidence>
<dbReference type="GO" id="GO:0008270">
    <property type="term" value="F:zinc ion binding"/>
    <property type="evidence" value="ECO:0007669"/>
    <property type="project" value="UniProtKB-KW"/>
</dbReference>
<dbReference type="SUPFAM" id="SSF57903">
    <property type="entry name" value="FYVE/PHD zinc finger"/>
    <property type="match status" value="1"/>
</dbReference>
<feature type="domain" description="PHD-type" evidence="5">
    <location>
        <begin position="3"/>
        <end position="59"/>
    </location>
</feature>
<dbReference type="InterPro" id="IPR013083">
    <property type="entry name" value="Znf_RING/FYVE/PHD"/>
</dbReference>
<gene>
    <name evidence="6" type="ORF">FWK35_00033901</name>
</gene>
<reference evidence="6 7" key="1">
    <citation type="submission" date="2019-08" db="EMBL/GenBank/DDBJ databases">
        <title>Whole genome of Aphis craccivora.</title>
        <authorList>
            <person name="Voronova N.V."/>
            <person name="Shulinski R.S."/>
            <person name="Bandarenka Y.V."/>
            <person name="Zhorov D.G."/>
            <person name="Warner D."/>
        </authorList>
    </citation>
    <scope>NUCLEOTIDE SEQUENCE [LARGE SCALE GENOMIC DNA]</scope>
    <source>
        <strain evidence="6">180601</strain>
        <tissue evidence="6">Whole Body</tissue>
    </source>
</reference>
<dbReference type="PROSITE" id="PS01359">
    <property type="entry name" value="ZF_PHD_1"/>
    <property type="match status" value="1"/>
</dbReference>
<sequence>MVRPNCDICSQPLLRDQPSVSCHICKNLFHSNCTTTPLAQGCAEADRQSPWTCTPCKTTSSNDNLILILNELKSIKSQQSKSDEVLVNISSSISDLNSKVSQQGKQLSSLGQAINSLNKQLNVVTNDVKAHGKRFDDLETRITATEKTLSETVAQSSSVKPPMPPSINDVVMEIQQRTICASNIIIRGLPESLKPQLPDKISDDKQLVANILGKLNPSVPIASIVNLFRTGKKSENKSRIIKVVLSSCDVVDTVVKSYNHLRATSPDQLTGISISRDRTFSDRQSIREVYQELRIKQASDPNITVRYINGFPRIVPVTNIINNTLKK</sequence>
<dbReference type="Gene3D" id="3.30.40.10">
    <property type="entry name" value="Zinc/RING finger domain, C3HC4 (zinc finger)"/>
    <property type="match status" value="1"/>
</dbReference>
<evidence type="ECO:0000259" key="5">
    <source>
        <dbReference type="PROSITE" id="PS50016"/>
    </source>
</evidence>
<keyword evidence="1" id="KW-0479">Metal-binding</keyword>
<protein>
    <recommendedName>
        <fullName evidence="5">PHD-type domain-containing protein</fullName>
    </recommendedName>
</protein>
<keyword evidence="7" id="KW-1185">Reference proteome</keyword>
<evidence type="ECO:0000313" key="7">
    <source>
        <dbReference type="Proteomes" id="UP000478052"/>
    </source>
</evidence>
<evidence type="ECO:0000313" key="6">
    <source>
        <dbReference type="EMBL" id="KAF0693259.1"/>
    </source>
</evidence>
<evidence type="ECO:0000256" key="2">
    <source>
        <dbReference type="ARBA" id="ARBA00022771"/>
    </source>
</evidence>
<dbReference type="OrthoDB" id="7480989at2759"/>
<dbReference type="PANTHER" id="PTHR37445">
    <property type="entry name" value="PROTEIN CBG24663"/>
    <property type="match status" value="1"/>
</dbReference>
<proteinExistence type="predicted"/>
<dbReference type="InterPro" id="IPR019786">
    <property type="entry name" value="Zinc_finger_PHD-type_CS"/>
</dbReference>